<evidence type="ECO:0000313" key="1">
    <source>
        <dbReference type="EMBL" id="KIK91220.1"/>
    </source>
</evidence>
<organism evidence="1 2">
    <name type="scientific">Paxillus rubicundulus Ve08.2h10</name>
    <dbReference type="NCBI Taxonomy" id="930991"/>
    <lineage>
        <taxon>Eukaryota</taxon>
        <taxon>Fungi</taxon>
        <taxon>Dikarya</taxon>
        <taxon>Basidiomycota</taxon>
        <taxon>Agaricomycotina</taxon>
        <taxon>Agaricomycetes</taxon>
        <taxon>Agaricomycetidae</taxon>
        <taxon>Boletales</taxon>
        <taxon>Paxilineae</taxon>
        <taxon>Paxillaceae</taxon>
        <taxon>Paxillus</taxon>
    </lineage>
</organism>
<reference evidence="2" key="2">
    <citation type="submission" date="2015-01" db="EMBL/GenBank/DDBJ databases">
        <title>Evolutionary Origins and Diversification of the Mycorrhizal Mutualists.</title>
        <authorList>
            <consortium name="DOE Joint Genome Institute"/>
            <consortium name="Mycorrhizal Genomics Consortium"/>
            <person name="Kohler A."/>
            <person name="Kuo A."/>
            <person name="Nagy L.G."/>
            <person name="Floudas D."/>
            <person name="Copeland A."/>
            <person name="Barry K.W."/>
            <person name="Cichocki N."/>
            <person name="Veneault-Fourrey C."/>
            <person name="LaButti K."/>
            <person name="Lindquist E.A."/>
            <person name="Lipzen A."/>
            <person name="Lundell T."/>
            <person name="Morin E."/>
            <person name="Murat C."/>
            <person name="Riley R."/>
            <person name="Ohm R."/>
            <person name="Sun H."/>
            <person name="Tunlid A."/>
            <person name="Henrissat B."/>
            <person name="Grigoriev I.V."/>
            <person name="Hibbett D.S."/>
            <person name="Martin F."/>
        </authorList>
    </citation>
    <scope>NUCLEOTIDE SEQUENCE [LARGE SCALE GENOMIC DNA]</scope>
    <source>
        <strain evidence="2">Ve08.2h10</strain>
    </source>
</reference>
<dbReference type="InParanoid" id="A0A0D0E2U5"/>
<evidence type="ECO:0000313" key="2">
    <source>
        <dbReference type="Proteomes" id="UP000054538"/>
    </source>
</evidence>
<name>A0A0D0E2U5_9AGAM</name>
<dbReference type="EMBL" id="KN825412">
    <property type="protein sequence ID" value="KIK91220.1"/>
    <property type="molecule type" value="Genomic_DNA"/>
</dbReference>
<proteinExistence type="predicted"/>
<sequence>MQRRNKEDLRARIKTIIVIWLEHTTREIPPYNTMPLNCKEHKWQWLRWELSDELNHSQLSPADLKIEGWYWGKYKASY</sequence>
<gene>
    <name evidence="1" type="ORF">PAXRUDRAFT_831019</name>
</gene>
<accession>A0A0D0E2U5</accession>
<keyword evidence="2" id="KW-1185">Reference proteome</keyword>
<dbReference type="AlphaFoldDB" id="A0A0D0E2U5"/>
<dbReference type="HOGENOM" id="CLU_197740_0_0_1"/>
<reference evidence="1 2" key="1">
    <citation type="submission" date="2014-04" db="EMBL/GenBank/DDBJ databases">
        <authorList>
            <consortium name="DOE Joint Genome Institute"/>
            <person name="Kuo A."/>
            <person name="Kohler A."/>
            <person name="Jargeat P."/>
            <person name="Nagy L.G."/>
            <person name="Floudas D."/>
            <person name="Copeland A."/>
            <person name="Barry K.W."/>
            <person name="Cichocki N."/>
            <person name="Veneault-Fourrey C."/>
            <person name="LaButti K."/>
            <person name="Lindquist E.A."/>
            <person name="Lipzen A."/>
            <person name="Lundell T."/>
            <person name="Morin E."/>
            <person name="Murat C."/>
            <person name="Sun H."/>
            <person name="Tunlid A."/>
            <person name="Henrissat B."/>
            <person name="Grigoriev I.V."/>
            <person name="Hibbett D.S."/>
            <person name="Martin F."/>
            <person name="Nordberg H.P."/>
            <person name="Cantor M.N."/>
            <person name="Hua S.X."/>
        </authorList>
    </citation>
    <scope>NUCLEOTIDE SEQUENCE [LARGE SCALE GENOMIC DNA]</scope>
    <source>
        <strain evidence="1 2">Ve08.2h10</strain>
    </source>
</reference>
<dbReference type="Proteomes" id="UP000054538">
    <property type="component" value="Unassembled WGS sequence"/>
</dbReference>
<protein>
    <submittedName>
        <fullName evidence="1">Uncharacterized protein</fullName>
    </submittedName>
</protein>